<dbReference type="EMBL" id="CP090036">
    <property type="protein sequence ID" value="UPK98415.1"/>
    <property type="molecule type" value="Genomic_DNA"/>
</dbReference>
<evidence type="ECO:0000313" key="1">
    <source>
        <dbReference type="EMBL" id="UPK98415.1"/>
    </source>
</evidence>
<evidence type="ECO:0000313" key="2">
    <source>
        <dbReference type="Proteomes" id="UP000830768"/>
    </source>
</evidence>
<proteinExistence type="predicted"/>
<reference evidence="1" key="1">
    <citation type="submission" date="2021-11" db="EMBL/GenBank/DDBJ databases">
        <title>Fusarium solani-melongenae Genome sequencing and assembly.</title>
        <authorList>
            <person name="Xie S."/>
            <person name="Huang L."/>
            <person name="Zhang X."/>
        </authorList>
    </citation>
    <scope>NUCLEOTIDE SEQUENCE</scope>
    <source>
        <strain evidence="1">CRI 24-3</strain>
    </source>
</reference>
<accession>A0ACD3ZB36</accession>
<name>A0ACD3ZB36_FUSSC</name>
<protein>
    <submittedName>
        <fullName evidence="1">Uncharacterized protein</fullName>
    </submittedName>
</protein>
<keyword evidence="2" id="KW-1185">Reference proteome</keyword>
<sequence>MATFRSNTIEQLRSVLARVTISHAVLFSISILLLHLVNNKYLSRLRHVPGPFLAGFTRLWKLNCVAHGQLEKVQMQLHARYGPVVRISPNEVLISDPSAIKAIYGHSSNFRKTKFYIPFGTKDNDDLFTDPNVVRHAHHRREIASAYSMTSLVELEPMVDTCVEAMCDQFRGLAGQGKPLDIAKWLQFYAFDVIGQITFSRPFGFMREGKDVQGCISKLERYLIHGALFTVIPEFWPLYYLVNTLLSKVGLAYPPGIGVFNEFVGSQIQDRLERGAQGQIDFVSRLQKMGRDESTIWRSCFANVAAGSDTTAISLRAIIYFLLKNPWAYHRLQDEIDTFSAEGKVMKEAMRVHPSVQWSLPRYVPDSGLQIGSVDIPAGAEVGINPYVIHRNTSIFGDDAEVFRPERWLENEEKAKEMDRYMVQFGTGSRVCLGKNISLMEMSKLVPEILRHFDLGLVHPEEPWSVSNFWFAKQDDMDCIVTVRKSSRVQ</sequence>
<gene>
    <name evidence="1" type="ORF">LCI18_009350</name>
</gene>
<organism evidence="1 2">
    <name type="scientific">Fusarium solani subsp. cucurbitae</name>
    <name type="common">Neocosmosporum cucurbitae</name>
    <dbReference type="NCBI Taxonomy" id="2747967"/>
    <lineage>
        <taxon>Eukaryota</taxon>
        <taxon>Fungi</taxon>
        <taxon>Dikarya</taxon>
        <taxon>Ascomycota</taxon>
        <taxon>Pezizomycotina</taxon>
        <taxon>Sordariomycetes</taxon>
        <taxon>Hypocreomycetidae</taxon>
        <taxon>Hypocreales</taxon>
        <taxon>Nectriaceae</taxon>
        <taxon>Fusarium</taxon>
        <taxon>Fusarium solani species complex</taxon>
    </lineage>
</organism>
<dbReference type="Proteomes" id="UP000830768">
    <property type="component" value="Chromosome 8"/>
</dbReference>